<organism evidence="7 8">
    <name type="scientific">Candidatus Vogelbacteria bacterium CG22_combo_CG10-13_8_21_14_all_37_9</name>
    <dbReference type="NCBI Taxonomy" id="1975046"/>
    <lineage>
        <taxon>Bacteria</taxon>
        <taxon>Candidatus Vogeliibacteriota</taxon>
    </lineage>
</organism>
<feature type="transmembrane region" description="Helical" evidence="6">
    <location>
        <begin position="45"/>
        <end position="66"/>
    </location>
</feature>
<comment type="subcellular location">
    <subcellularLocation>
        <location evidence="1">Cell membrane</location>
        <topology evidence="1">Multi-pass membrane protein</topology>
    </subcellularLocation>
</comment>
<evidence type="ECO:0000256" key="4">
    <source>
        <dbReference type="ARBA" id="ARBA00022989"/>
    </source>
</evidence>
<dbReference type="PANTHER" id="PTHR42709:SF6">
    <property type="entry name" value="UNDECAPRENYL PHOSPHATE TRANSPORTER A"/>
    <property type="match status" value="1"/>
</dbReference>
<dbReference type="InterPro" id="IPR051311">
    <property type="entry name" value="DedA_domain"/>
</dbReference>
<dbReference type="GO" id="GO:0005886">
    <property type="term" value="C:plasma membrane"/>
    <property type="evidence" value="ECO:0007669"/>
    <property type="project" value="UniProtKB-SubCell"/>
</dbReference>
<name>A0A2H0BKI5_9BACT</name>
<feature type="transmembrane region" description="Helical" evidence="6">
    <location>
        <begin position="106"/>
        <end position="125"/>
    </location>
</feature>
<dbReference type="PANTHER" id="PTHR42709">
    <property type="entry name" value="ALKALINE PHOSPHATASE LIKE PROTEIN"/>
    <property type="match status" value="1"/>
</dbReference>
<evidence type="ECO:0008006" key="9">
    <source>
        <dbReference type="Google" id="ProtNLM"/>
    </source>
</evidence>
<evidence type="ECO:0000313" key="8">
    <source>
        <dbReference type="Proteomes" id="UP000229334"/>
    </source>
</evidence>
<dbReference type="AlphaFoldDB" id="A0A2H0BKI5"/>
<evidence type="ECO:0000256" key="2">
    <source>
        <dbReference type="ARBA" id="ARBA00022475"/>
    </source>
</evidence>
<accession>A0A2H0BKI5</accession>
<keyword evidence="3 6" id="KW-0812">Transmembrane</keyword>
<keyword evidence="4 6" id="KW-1133">Transmembrane helix</keyword>
<comment type="caution">
    <text evidence="7">The sequence shown here is derived from an EMBL/GenBank/DDBJ whole genome shotgun (WGS) entry which is preliminary data.</text>
</comment>
<evidence type="ECO:0000256" key="5">
    <source>
        <dbReference type="ARBA" id="ARBA00023136"/>
    </source>
</evidence>
<dbReference type="EMBL" id="PCSX01000026">
    <property type="protein sequence ID" value="PIP58187.1"/>
    <property type="molecule type" value="Genomic_DNA"/>
</dbReference>
<reference evidence="7 8" key="1">
    <citation type="submission" date="2017-09" db="EMBL/GenBank/DDBJ databases">
        <title>Depth-based differentiation of microbial function through sediment-hosted aquifers and enrichment of novel symbionts in the deep terrestrial subsurface.</title>
        <authorList>
            <person name="Probst A.J."/>
            <person name="Ladd B."/>
            <person name="Jarett J.K."/>
            <person name="Geller-Mcgrath D.E."/>
            <person name="Sieber C.M."/>
            <person name="Emerson J.B."/>
            <person name="Anantharaman K."/>
            <person name="Thomas B.C."/>
            <person name="Malmstrom R."/>
            <person name="Stieglmeier M."/>
            <person name="Klingl A."/>
            <person name="Woyke T."/>
            <person name="Ryan C.M."/>
            <person name="Banfield J.F."/>
        </authorList>
    </citation>
    <scope>NUCLEOTIDE SEQUENCE [LARGE SCALE GENOMIC DNA]</scope>
    <source>
        <strain evidence="7">CG22_combo_CG10-13_8_21_14_all_37_9</strain>
    </source>
</reference>
<protein>
    <recommendedName>
        <fullName evidence="9">DedA family protein</fullName>
    </recommendedName>
</protein>
<gene>
    <name evidence="7" type="ORF">COX02_01625</name>
</gene>
<feature type="transmembrane region" description="Helical" evidence="6">
    <location>
        <begin position="16"/>
        <end position="38"/>
    </location>
</feature>
<evidence type="ECO:0000256" key="1">
    <source>
        <dbReference type="ARBA" id="ARBA00004651"/>
    </source>
</evidence>
<proteinExistence type="predicted"/>
<sequence>MFNSAIIITLLLHYRYWILFPLATLEGPLVALVIGFLIHQGIFAFWPVYLLLLSGDLIPDSIYFFLGRWGNQKQLLQKYFNPDRFVVKNFSIIEKMWQKHPFKTMFFSKLAYGLSIPFLISAGLVKMTYLHFIIYALPITLFQYALLLFIGYYLGQSYTIVTPYIQNTGLVITGFLLIFFGLYLLFTRYAKKQIIKESQE</sequence>
<feature type="transmembrane region" description="Helical" evidence="6">
    <location>
        <begin position="164"/>
        <end position="186"/>
    </location>
</feature>
<keyword evidence="5 6" id="KW-0472">Membrane</keyword>
<keyword evidence="2" id="KW-1003">Cell membrane</keyword>
<evidence type="ECO:0000313" key="7">
    <source>
        <dbReference type="EMBL" id="PIP58187.1"/>
    </source>
</evidence>
<feature type="transmembrane region" description="Helical" evidence="6">
    <location>
        <begin position="132"/>
        <end position="152"/>
    </location>
</feature>
<evidence type="ECO:0000256" key="6">
    <source>
        <dbReference type="SAM" id="Phobius"/>
    </source>
</evidence>
<dbReference type="Proteomes" id="UP000229334">
    <property type="component" value="Unassembled WGS sequence"/>
</dbReference>
<evidence type="ECO:0000256" key="3">
    <source>
        <dbReference type="ARBA" id="ARBA00022692"/>
    </source>
</evidence>